<keyword evidence="4" id="KW-1185">Reference proteome</keyword>
<feature type="transmembrane region" description="Helical" evidence="2">
    <location>
        <begin position="72"/>
        <end position="93"/>
    </location>
</feature>
<organism evidence="4 5">
    <name type="scientific">Dioscorea cayennensis subsp. rotundata</name>
    <name type="common">White Guinea yam</name>
    <name type="synonym">Dioscorea rotundata</name>
    <dbReference type="NCBI Taxonomy" id="55577"/>
    <lineage>
        <taxon>Eukaryota</taxon>
        <taxon>Viridiplantae</taxon>
        <taxon>Streptophyta</taxon>
        <taxon>Embryophyta</taxon>
        <taxon>Tracheophyta</taxon>
        <taxon>Spermatophyta</taxon>
        <taxon>Magnoliopsida</taxon>
        <taxon>Liliopsida</taxon>
        <taxon>Dioscoreales</taxon>
        <taxon>Dioscoreaceae</taxon>
        <taxon>Dioscorea</taxon>
    </lineage>
</organism>
<evidence type="ECO:0000256" key="2">
    <source>
        <dbReference type="SAM" id="Phobius"/>
    </source>
</evidence>
<evidence type="ECO:0000259" key="3">
    <source>
        <dbReference type="Pfam" id="PF04765"/>
    </source>
</evidence>
<evidence type="ECO:0000313" key="4">
    <source>
        <dbReference type="Proteomes" id="UP001515500"/>
    </source>
</evidence>
<keyword evidence="2" id="KW-1133">Transmembrane helix</keyword>
<dbReference type="PANTHER" id="PTHR12956:SF38">
    <property type="entry name" value="HEXOSYLTRANSFERASE MUCI70-RELATED"/>
    <property type="match status" value="1"/>
</dbReference>
<accession>A0AB40B2Y7</accession>
<dbReference type="GeneID" id="120258374"/>
<sequence>MSGGFIGLRSGSYGSLQAQGNGASSPGVALPILSPPPALPSSRKGSKMLLAGSRDKERRLPWIFKLACRRRVAMLLLLLVSSAAVFLSCFSILSRDYDAQLGSEMNLRFSDHVRHVMNTATSSPDMLWQPSVTDEDTNKVESSPLLLSSVQFPLKSENETDEDESKVDPLPRSLSDVQFLVRSENETLNDAFPHRHYDFPAQHPCGQFSFPPPPSDRKRTGPRPCPVCYVPVEYAVAAMPTFPSPSPVLENLSYVSDEYLLLNDSNEGSLFGGLPSLHQRNESYDIRETMTVHCGFVKGNKPGHGTGFDMDDDDLLEMERCHGVVVASAIFGNYDIMQQPKGIGGFSKRSVCFYMFVDEETEAYIKNTSVLDNTMKVGLWRVVVVRNLPYADARRNGKIPKLLLHRIFPHARFSIWIDGKLKLVVDPYRILERFLWRENATFAISKHYKRFDVFEEAEANKAAGKYDNASIDYQLEFYRREGLTHYTEDKLPISSDVPEGCVILREHIPITNLFTCLWFNEVNRFTSRDQLSFSTVRDKIMSKVDWSINMFLDCERRNFVVQAYHKDLLEQRNLQLPFSYPPPRSSSGEQQSSKPSPDALRRGVSKPPPLRKPPVKHGKDKKSNSKRHRPRPLISREFVAN</sequence>
<evidence type="ECO:0000313" key="5">
    <source>
        <dbReference type="RefSeq" id="XP_039121680.1"/>
    </source>
</evidence>
<dbReference type="PANTHER" id="PTHR12956">
    <property type="entry name" value="ALKALINE CERAMIDASE-RELATED"/>
    <property type="match status" value="1"/>
</dbReference>
<keyword evidence="2" id="KW-0472">Membrane</keyword>
<dbReference type="Pfam" id="PF04765">
    <property type="entry name" value="TOD1_MUCI70"/>
    <property type="match status" value="1"/>
</dbReference>
<feature type="domain" description="TOD1/MUCI70 glycosyltransferase-like" evidence="3">
    <location>
        <begin position="252"/>
        <end position="565"/>
    </location>
</feature>
<reference evidence="5" key="1">
    <citation type="submission" date="2025-08" db="UniProtKB">
        <authorList>
            <consortium name="RefSeq"/>
        </authorList>
    </citation>
    <scope>IDENTIFICATION</scope>
</reference>
<dbReference type="RefSeq" id="XP_039121680.1">
    <property type="nucleotide sequence ID" value="XM_039265746.1"/>
</dbReference>
<gene>
    <name evidence="5" type="primary">LOC120258374</name>
</gene>
<feature type="compositionally biased region" description="Basic residues" evidence="1">
    <location>
        <begin position="613"/>
        <end position="631"/>
    </location>
</feature>
<dbReference type="AlphaFoldDB" id="A0AB40B2Y7"/>
<protein>
    <submittedName>
        <fullName evidence="5">Uncharacterized protein LOC120258374</fullName>
    </submittedName>
</protein>
<proteinExistence type="predicted"/>
<dbReference type="Proteomes" id="UP001515500">
    <property type="component" value="Chromosome 4"/>
</dbReference>
<feature type="compositionally biased region" description="Low complexity" evidence="1">
    <location>
        <begin position="585"/>
        <end position="597"/>
    </location>
</feature>
<dbReference type="InterPro" id="IPR006852">
    <property type="entry name" value="TOD1_MUCI70"/>
</dbReference>
<dbReference type="InterPro" id="IPR048354">
    <property type="entry name" value="TOD1_MUCI70_glycTrfase_dom"/>
</dbReference>
<evidence type="ECO:0000256" key="1">
    <source>
        <dbReference type="SAM" id="MobiDB-lite"/>
    </source>
</evidence>
<keyword evidence="2" id="KW-0812">Transmembrane</keyword>
<feature type="region of interest" description="Disordered" evidence="1">
    <location>
        <begin position="579"/>
        <end position="641"/>
    </location>
</feature>
<name>A0AB40B2Y7_DIOCR</name>